<evidence type="ECO:0000256" key="6">
    <source>
        <dbReference type="ARBA" id="ARBA00022777"/>
    </source>
</evidence>
<evidence type="ECO:0000313" key="10">
    <source>
        <dbReference type="EMBL" id="GEO22612.1"/>
    </source>
</evidence>
<evidence type="ECO:0000256" key="2">
    <source>
        <dbReference type="ARBA" id="ARBA00012438"/>
    </source>
</evidence>
<keyword evidence="4" id="KW-0808">Transferase</keyword>
<evidence type="ECO:0000256" key="4">
    <source>
        <dbReference type="ARBA" id="ARBA00022679"/>
    </source>
</evidence>
<keyword evidence="7 8" id="KW-1133">Transmembrane helix</keyword>
<gene>
    <name evidence="10" type="ORF">CQA01_31460</name>
</gene>
<dbReference type="Gene3D" id="1.10.287.130">
    <property type="match status" value="1"/>
</dbReference>
<evidence type="ECO:0000259" key="9">
    <source>
        <dbReference type="PROSITE" id="PS50109"/>
    </source>
</evidence>
<dbReference type="Gene3D" id="3.30.565.10">
    <property type="entry name" value="Histidine kinase-like ATPase, C-terminal domain"/>
    <property type="match status" value="1"/>
</dbReference>
<evidence type="ECO:0000313" key="11">
    <source>
        <dbReference type="Proteomes" id="UP000321301"/>
    </source>
</evidence>
<keyword evidence="5 8" id="KW-0812">Transmembrane</keyword>
<keyword evidence="3" id="KW-0597">Phosphoprotein</keyword>
<dbReference type="InterPro" id="IPR003661">
    <property type="entry name" value="HisK_dim/P_dom"/>
</dbReference>
<keyword evidence="6 10" id="KW-0418">Kinase</keyword>
<feature type="transmembrane region" description="Helical" evidence="8">
    <location>
        <begin position="20"/>
        <end position="43"/>
    </location>
</feature>
<dbReference type="Pfam" id="PF00512">
    <property type="entry name" value="HisKA"/>
    <property type="match status" value="1"/>
</dbReference>
<dbReference type="SUPFAM" id="SSF47384">
    <property type="entry name" value="Homodimeric domain of signal transducing histidine kinase"/>
    <property type="match status" value="1"/>
</dbReference>
<evidence type="ECO:0000256" key="3">
    <source>
        <dbReference type="ARBA" id="ARBA00022553"/>
    </source>
</evidence>
<dbReference type="SMART" id="SM00388">
    <property type="entry name" value="HisKA"/>
    <property type="match status" value="1"/>
</dbReference>
<dbReference type="InterPro" id="IPR036890">
    <property type="entry name" value="HATPase_C_sf"/>
</dbReference>
<reference evidence="10 11" key="1">
    <citation type="submission" date="2019-07" db="EMBL/GenBank/DDBJ databases">
        <title>Whole genome shotgun sequence of Cyclobacterium qasimii NBRC 106168.</title>
        <authorList>
            <person name="Hosoyama A."/>
            <person name="Uohara A."/>
            <person name="Ohji S."/>
            <person name="Ichikawa N."/>
        </authorList>
    </citation>
    <scope>NUCLEOTIDE SEQUENCE [LARGE SCALE GENOMIC DNA]</scope>
    <source>
        <strain evidence="10 11">NBRC 106168</strain>
    </source>
</reference>
<keyword evidence="11" id="KW-1185">Reference proteome</keyword>
<evidence type="ECO:0000256" key="5">
    <source>
        <dbReference type="ARBA" id="ARBA00022692"/>
    </source>
</evidence>
<dbReference type="PROSITE" id="PS50109">
    <property type="entry name" value="HIS_KIN"/>
    <property type="match status" value="1"/>
</dbReference>
<proteinExistence type="predicted"/>
<keyword evidence="8" id="KW-0472">Membrane</keyword>
<dbReference type="EC" id="2.7.13.3" evidence="2"/>
<dbReference type="InterPro" id="IPR050428">
    <property type="entry name" value="TCS_sensor_his_kinase"/>
</dbReference>
<comment type="catalytic activity">
    <reaction evidence="1">
        <text>ATP + protein L-histidine = ADP + protein N-phospho-L-histidine.</text>
        <dbReference type="EC" id="2.7.13.3"/>
    </reaction>
</comment>
<dbReference type="SUPFAM" id="SSF55874">
    <property type="entry name" value="ATPase domain of HSP90 chaperone/DNA topoisomerase II/histidine kinase"/>
    <property type="match status" value="1"/>
</dbReference>
<dbReference type="PANTHER" id="PTHR45436">
    <property type="entry name" value="SENSOR HISTIDINE KINASE YKOH"/>
    <property type="match status" value="1"/>
</dbReference>
<dbReference type="CDD" id="cd00082">
    <property type="entry name" value="HisKA"/>
    <property type="match status" value="1"/>
</dbReference>
<evidence type="ECO:0000256" key="7">
    <source>
        <dbReference type="ARBA" id="ARBA00022989"/>
    </source>
</evidence>
<dbReference type="InterPro" id="IPR003594">
    <property type="entry name" value="HATPase_dom"/>
</dbReference>
<dbReference type="Proteomes" id="UP000321301">
    <property type="component" value="Unassembled WGS sequence"/>
</dbReference>
<sequence>MERDTNGKQHKLLDSPFKAFSIYSLAILVLSIPSYFLVVDWIWVTEIDDNHEIIMERIENRFDQIHVSEKDLETILNTWNILQPSSSITSLSHLDAKPDSIYEITKYNEYEDEWDRFRGLQSVIEINKKPYLLNVETNVEESYETIFAIGIITLLMYGLLVFGFIRLNKSISKKVWKPFYLTLSKLRSFDINEGKEVVFEESDIEEINELNQTIGSLINQSINAYNQQKSFVANASHELQTPIALLKSKLDILLQQENLSQKHADLIQGIQLPLSRLTRVNKNLLLLAKIENSQFADLEKVDFLVLIDKSVDLLHDYIEERNIKFEKEIEDFETAFCSKFLAETLINNLLSNAIRHTPIGEFIQVKLSIRELTISNSGQNKLEEKALFERFSISTTATTNSGLGLAIVKEICKQNGWTVSYKFKNSMHIFSVQF</sequence>
<evidence type="ECO:0000256" key="1">
    <source>
        <dbReference type="ARBA" id="ARBA00000085"/>
    </source>
</evidence>
<dbReference type="GO" id="GO:0000155">
    <property type="term" value="F:phosphorelay sensor kinase activity"/>
    <property type="evidence" value="ECO:0007669"/>
    <property type="project" value="InterPro"/>
</dbReference>
<organism evidence="10 11">
    <name type="scientific">Cyclobacterium qasimii</name>
    <dbReference type="NCBI Taxonomy" id="1350429"/>
    <lineage>
        <taxon>Bacteria</taxon>
        <taxon>Pseudomonadati</taxon>
        <taxon>Bacteroidota</taxon>
        <taxon>Cytophagia</taxon>
        <taxon>Cytophagales</taxon>
        <taxon>Cyclobacteriaceae</taxon>
        <taxon>Cyclobacterium</taxon>
    </lineage>
</organism>
<protein>
    <recommendedName>
        <fullName evidence="2">histidine kinase</fullName>
        <ecNumber evidence="2">2.7.13.3</ecNumber>
    </recommendedName>
</protein>
<dbReference type="InterPro" id="IPR036097">
    <property type="entry name" value="HisK_dim/P_sf"/>
</dbReference>
<name>A0A512CEH2_9BACT</name>
<dbReference type="EMBL" id="BJYV01000016">
    <property type="protein sequence ID" value="GEO22612.1"/>
    <property type="molecule type" value="Genomic_DNA"/>
</dbReference>
<feature type="transmembrane region" description="Helical" evidence="8">
    <location>
        <begin position="146"/>
        <end position="167"/>
    </location>
</feature>
<evidence type="ECO:0000256" key="8">
    <source>
        <dbReference type="SAM" id="Phobius"/>
    </source>
</evidence>
<dbReference type="GO" id="GO:0005886">
    <property type="term" value="C:plasma membrane"/>
    <property type="evidence" value="ECO:0007669"/>
    <property type="project" value="TreeGrafter"/>
</dbReference>
<dbReference type="InterPro" id="IPR005467">
    <property type="entry name" value="His_kinase_dom"/>
</dbReference>
<comment type="caution">
    <text evidence="10">The sequence shown here is derived from an EMBL/GenBank/DDBJ whole genome shotgun (WGS) entry which is preliminary data.</text>
</comment>
<dbReference type="AlphaFoldDB" id="A0A512CEH2"/>
<dbReference type="PANTHER" id="PTHR45436:SF5">
    <property type="entry name" value="SENSOR HISTIDINE KINASE TRCS"/>
    <property type="match status" value="1"/>
</dbReference>
<dbReference type="Pfam" id="PF02518">
    <property type="entry name" value="HATPase_c"/>
    <property type="match status" value="1"/>
</dbReference>
<feature type="domain" description="Histidine kinase" evidence="9">
    <location>
        <begin position="234"/>
        <end position="434"/>
    </location>
</feature>
<accession>A0A512CEH2</accession>